<keyword evidence="2 3" id="KW-0690">Ribosome biogenesis</keyword>
<comment type="subcellular location">
    <subcellularLocation>
        <location evidence="3">Cytoplasm</location>
    </subcellularLocation>
</comment>
<dbReference type="Proteomes" id="UP000824229">
    <property type="component" value="Unassembled WGS sequence"/>
</dbReference>
<dbReference type="CDD" id="cd01734">
    <property type="entry name" value="YlxS_C"/>
    <property type="match status" value="1"/>
</dbReference>
<comment type="similarity">
    <text evidence="3">Belongs to the RimP family.</text>
</comment>
<sequence>MNKKQIVETVENYLEPILEELQIALVDVEYVKEGPNYYLRIYIDKEGGVNIKDCQTTSRAIEKVLDEKDFIKEAYNLEVSSPGLDRILKKDKEFKYFNGRLVDVKLYKAVEGEKHYTGTLVNKTDEMLYIEDEGTTMEFEMKNVAVVRLAITF</sequence>
<dbReference type="Gene3D" id="2.30.30.180">
    <property type="entry name" value="Ribosome maturation factor RimP, C-terminal domain"/>
    <property type="match status" value="1"/>
</dbReference>
<dbReference type="InterPro" id="IPR028998">
    <property type="entry name" value="RimP_C"/>
</dbReference>
<dbReference type="SUPFAM" id="SSF75420">
    <property type="entry name" value="YhbC-like, N-terminal domain"/>
    <property type="match status" value="1"/>
</dbReference>
<gene>
    <name evidence="3" type="primary">rimP</name>
    <name evidence="6" type="ORF">H9872_03235</name>
</gene>
<reference evidence="6" key="1">
    <citation type="journal article" date="2021" name="PeerJ">
        <title>Extensive microbial diversity within the chicken gut microbiome revealed by metagenomics and culture.</title>
        <authorList>
            <person name="Gilroy R."/>
            <person name="Ravi A."/>
            <person name="Getino M."/>
            <person name="Pursley I."/>
            <person name="Horton D.L."/>
            <person name="Alikhan N.F."/>
            <person name="Baker D."/>
            <person name="Gharbi K."/>
            <person name="Hall N."/>
            <person name="Watson M."/>
            <person name="Adriaenssens E.M."/>
            <person name="Foster-Nyarko E."/>
            <person name="Jarju S."/>
            <person name="Secka A."/>
            <person name="Antonio M."/>
            <person name="Oren A."/>
            <person name="Chaudhuri R.R."/>
            <person name="La Ragione R."/>
            <person name="Hildebrand F."/>
            <person name="Pallen M.J."/>
        </authorList>
    </citation>
    <scope>NUCLEOTIDE SEQUENCE</scope>
    <source>
        <strain evidence="6">B5-657</strain>
    </source>
</reference>
<organism evidence="6 7">
    <name type="scientific">Candidatus Cellulosilyticum pullistercoris</name>
    <dbReference type="NCBI Taxonomy" id="2838521"/>
    <lineage>
        <taxon>Bacteria</taxon>
        <taxon>Bacillati</taxon>
        <taxon>Bacillota</taxon>
        <taxon>Clostridia</taxon>
        <taxon>Lachnospirales</taxon>
        <taxon>Cellulosilyticaceae</taxon>
        <taxon>Cellulosilyticum</taxon>
    </lineage>
</organism>
<dbReference type="InterPro" id="IPR003728">
    <property type="entry name" value="Ribosome_maturation_RimP"/>
</dbReference>
<evidence type="ECO:0000256" key="3">
    <source>
        <dbReference type="HAMAP-Rule" id="MF_01077"/>
    </source>
</evidence>
<dbReference type="Pfam" id="PF17384">
    <property type="entry name" value="DUF150_C"/>
    <property type="match status" value="1"/>
</dbReference>
<comment type="caution">
    <text evidence="6">The sequence shown here is derived from an EMBL/GenBank/DDBJ whole genome shotgun (WGS) entry which is preliminary data.</text>
</comment>
<comment type="function">
    <text evidence="3">Required for maturation of 30S ribosomal subunits.</text>
</comment>
<dbReference type="AlphaFoldDB" id="A0A9E2KBS9"/>
<evidence type="ECO:0000256" key="1">
    <source>
        <dbReference type="ARBA" id="ARBA00022490"/>
    </source>
</evidence>
<dbReference type="GO" id="GO:0005829">
    <property type="term" value="C:cytosol"/>
    <property type="evidence" value="ECO:0007669"/>
    <property type="project" value="TreeGrafter"/>
</dbReference>
<dbReference type="InterPro" id="IPR035956">
    <property type="entry name" value="RimP_N_sf"/>
</dbReference>
<reference evidence="6" key="2">
    <citation type="submission" date="2021-04" db="EMBL/GenBank/DDBJ databases">
        <authorList>
            <person name="Gilroy R."/>
        </authorList>
    </citation>
    <scope>NUCLEOTIDE SEQUENCE</scope>
    <source>
        <strain evidence="6">B5-657</strain>
    </source>
</reference>
<dbReference type="Gene3D" id="3.30.300.70">
    <property type="entry name" value="RimP-like superfamily, N-terminal"/>
    <property type="match status" value="1"/>
</dbReference>
<feature type="domain" description="Ribosome maturation factor RimP N-terminal" evidence="4">
    <location>
        <begin position="14"/>
        <end position="85"/>
    </location>
</feature>
<evidence type="ECO:0000313" key="6">
    <source>
        <dbReference type="EMBL" id="MBU3803758.1"/>
    </source>
</evidence>
<feature type="domain" description="Ribosome maturation factor RimP C-terminal" evidence="5">
    <location>
        <begin position="88"/>
        <end position="153"/>
    </location>
</feature>
<protein>
    <recommendedName>
        <fullName evidence="3">Ribosome maturation factor RimP</fullName>
    </recommendedName>
</protein>
<keyword evidence="1 3" id="KW-0963">Cytoplasm</keyword>
<dbReference type="PANTHER" id="PTHR33867:SF1">
    <property type="entry name" value="RIBOSOME MATURATION FACTOR RIMP"/>
    <property type="match status" value="1"/>
</dbReference>
<dbReference type="HAMAP" id="MF_01077">
    <property type="entry name" value="RimP"/>
    <property type="match status" value="1"/>
</dbReference>
<proteinExistence type="inferred from homology"/>
<accession>A0A9E2KBS9</accession>
<dbReference type="InterPro" id="IPR036847">
    <property type="entry name" value="RimP_C_sf"/>
</dbReference>
<dbReference type="PANTHER" id="PTHR33867">
    <property type="entry name" value="RIBOSOME MATURATION FACTOR RIMP"/>
    <property type="match status" value="1"/>
</dbReference>
<evidence type="ECO:0000313" key="7">
    <source>
        <dbReference type="Proteomes" id="UP000824229"/>
    </source>
</evidence>
<dbReference type="SUPFAM" id="SSF74942">
    <property type="entry name" value="YhbC-like, C-terminal domain"/>
    <property type="match status" value="1"/>
</dbReference>
<dbReference type="EMBL" id="JAHLFQ010000062">
    <property type="protein sequence ID" value="MBU3803758.1"/>
    <property type="molecule type" value="Genomic_DNA"/>
</dbReference>
<dbReference type="Pfam" id="PF02576">
    <property type="entry name" value="RimP_N"/>
    <property type="match status" value="1"/>
</dbReference>
<evidence type="ECO:0000259" key="4">
    <source>
        <dbReference type="Pfam" id="PF02576"/>
    </source>
</evidence>
<dbReference type="FunFam" id="3.30.300.70:FF:000001">
    <property type="entry name" value="Ribosome maturation factor RimP"/>
    <property type="match status" value="1"/>
</dbReference>
<evidence type="ECO:0000256" key="2">
    <source>
        <dbReference type="ARBA" id="ARBA00022517"/>
    </source>
</evidence>
<dbReference type="GO" id="GO:0000028">
    <property type="term" value="P:ribosomal small subunit assembly"/>
    <property type="evidence" value="ECO:0007669"/>
    <property type="project" value="TreeGrafter"/>
</dbReference>
<evidence type="ECO:0000259" key="5">
    <source>
        <dbReference type="Pfam" id="PF17384"/>
    </source>
</evidence>
<dbReference type="InterPro" id="IPR028989">
    <property type="entry name" value="RimP_N"/>
</dbReference>
<name>A0A9E2KBS9_9FIRM</name>
<dbReference type="GO" id="GO:0006412">
    <property type="term" value="P:translation"/>
    <property type="evidence" value="ECO:0007669"/>
    <property type="project" value="TreeGrafter"/>
</dbReference>